<evidence type="ECO:0000313" key="5">
    <source>
        <dbReference type="Proteomes" id="UP000199568"/>
    </source>
</evidence>
<name>A0A1H9YLH1_9FIRM</name>
<protein>
    <submittedName>
        <fullName evidence="4">Small GTP-binding protein domain-containing protein</fullName>
    </submittedName>
</protein>
<evidence type="ECO:0000259" key="3">
    <source>
        <dbReference type="Pfam" id="PF01926"/>
    </source>
</evidence>
<evidence type="ECO:0000256" key="2">
    <source>
        <dbReference type="ARBA" id="ARBA00023134"/>
    </source>
</evidence>
<dbReference type="GO" id="GO:0005525">
    <property type="term" value="F:GTP binding"/>
    <property type="evidence" value="ECO:0007669"/>
    <property type="project" value="UniProtKB-KW"/>
</dbReference>
<sequence length="202" mass="22867">MNNCILLGKPNVGKTTFFLSYAEYLGVTSCILEFENFEGSVTRKNYSINVARSYLINQTPFKTKEICRMNLSIPVYKGRTEITLFDTGGLIDGISANEIVRKSMAEALKQLYLADLILHMIDASSVDHNCCSTLSEIDYQINQYGHSRGAYCILANKIDLEEGEKGLSFIRKEFKDTYIIPISARKMKGFKEVNKFVSRVIQ</sequence>
<dbReference type="PANTHER" id="PTHR11702">
    <property type="entry name" value="DEVELOPMENTALLY REGULATED GTP-BINDING PROTEIN-RELATED"/>
    <property type="match status" value="1"/>
</dbReference>
<dbReference type="Proteomes" id="UP000199568">
    <property type="component" value="Unassembled WGS sequence"/>
</dbReference>
<evidence type="ECO:0000256" key="1">
    <source>
        <dbReference type="ARBA" id="ARBA00022741"/>
    </source>
</evidence>
<proteinExistence type="predicted"/>
<organism evidence="4 5">
    <name type="scientific">Natronincola peptidivorans</name>
    <dbReference type="NCBI Taxonomy" id="426128"/>
    <lineage>
        <taxon>Bacteria</taxon>
        <taxon>Bacillati</taxon>
        <taxon>Bacillota</taxon>
        <taxon>Clostridia</taxon>
        <taxon>Peptostreptococcales</taxon>
        <taxon>Natronincolaceae</taxon>
        <taxon>Natronincola</taxon>
    </lineage>
</organism>
<feature type="domain" description="G" evidence="3">
    <location>
        <begin position="4"/>
        <end position="154"/>
    </location>
</feature>
<dbReference type="InterPro" id="IPR006073">
    <property type="entry name" value="GTP-bd"/>
</dbReference>
<dbReference type="OrthoDB" id="2374147at2"/>
<dbReference type="EMBL" id="FOHU01000001">
    <property type="protein sequence ID" value="SES69798.1"/>
    <property type="molecule type" value="Genomic_DNA"/>
</dbReference>
<gene>
    <name evidence="4" type="ORF">SAMN05660297_00289</name>
</gene>
<keyword evidence="5" id="KW-1185">Reference proteome</keyword>
<dbReference type="Gene3D" id="3.40.50.300">
    <property type="entry name" value="P-loop containing nucleotide triphosphate hydrolases"/>
    <property type="match status" value="1"/>
</dbReference>
<dbReference type="InterPro" id="IPR027417">
    <property type="entry name" value="P-loop_NTPase"/>
</dbReference>
<dbReference type="STRING" id="426128.SAMN05660297_00289"/>
<evidence type="ECO:0000313" key="4">
    <source>
        <dbReference type="EMBL" id="SES69798.1"/>
    </source>
</evidence>
<keyword evidence="2" id="KW-0342">GTP-binding</keyword>
<dbReference type="Pfam" id="PF01926">
    <property type="entry name" value="MMR_HSR1"/>
    <property type="match status" value="1"/>
</dbReference>
<dbReference type="InterPro" id="IPR045086">
    <property type="entry name" value="OBG_GTPase"/>
</dbReference>
<dbReference type="NCBIfam" id="TIGR00231">
    <property type="entry name" value="small_GTP"/>
    <property type="match status" value="1"/>
</dbReference>
<accession>A0A1H9YLH1</accession>
<dbReference type="RefSeq" id="WP_090438187.1">
    <property type="nucleotide sequence ID" value="NZ_FOHU01000001.1"/>
</dbReference>
<dbReference type="AlphaFoldDB" id="A0A1H9YLH1"/>
<dbReference type="CDD" id="cd00882">
    <property type="entry name" value="Ras_like_GTPase"/>
    <property type="match status" value="1"/>
</dbReference>
<dbReference type="GO" id="GO:0003924">
    <property type="term" value="F:GTPase activity"/>
    <property type="evidence" value="ECO:0007669"/>
    <property type="project" value="InterPro"/>
</dbReference>
<reference evidence="4 5" key="1">
    <citation type="submission" date="2016-10" db="EMBL/GenBank/DDBJ databases">
        <authorList>
            <person name="de Groot N.N."/>
        </authorList>
    </citation>
    <scope>NUCLEOTIDE SEQUENCE [LARGE SCALE GENOMIC DNA]</scope>
    <source>
        <strain evidence="4 5">DSM 18979</strain>
    </source>
</reference>
<keyword evidence="1" id="KW-0547">Nucleotide-binding</keyword>
<dbReference type="InterPro" id="IPR005225">
    <property type="entry name" value="Small_GTP-bd"/>
</dbReference>
<dbReference type="SUPFAM" id="SSF52540">
    <property type="entry name" value="P-loop containing nucleoside triphosphate hydrolases"/>
    <property type="match status" value="1"/>
</dbReference>
<dbReference type="PANTHER" id="PTHR11702:SF31">
    <property type="entry name" value="MITOCHONDRIAL RIBOSOME-ASSOCIATED GTPASE 2"/>
    <property type="match status" value="1"/>
</dbReference>